<dbReference type="AlphaFoldDB" id="A0A2Z6NN86"/>
<dbReference type="EMBL" id="DF974153">
    <property type="protein sequence ID" value="GAU45844.1"/>
    <property type="molecule type" value="Genomic_DNA"/>
</dbReference>
<keyword evidence="2" id="KW-1185">Reference proteome</keyword>
<gene>
    <name evidence="1" type="ORF">TSUD_141510</name>
</gene>
<evidence type="ECO:0000313" key="2">
    <source>
        <dbReference type="Proteomes" id="UP000242715"/>
    </source>
</evidence>
<accession>A0A2Z6NN86</accession>
<organism evidence="1 2">
    <name type="scientific">Trifolium subterraneum</name>
    <name type="common">Subterranean clover</name>
    <dbReference type="NCBI Taxonomy" id="3900"/>
    <lineage>
        <taxon>Eukaryota</taxon>
        <taxon>Viridiplantae</taxon>
        <taxon>Streptophyta</taxon>
        <taxon>Embryophyta</taxon>
        <taxon>Tracheophyta</taxon>
        <taxon>Spermatophyta</taxon>
        <taxon>Magnoliopsida</taxon>
        <taxon>eudicotyledons</taxon>
        <taxon>Gunneridae</taxon>
        <taxon>Pentapetalae</taxon>
        <taxon>rosids</taxon>
        <taxon>fabids</taxon>
        <taxon>Fabales</taxon>
        <taxon>Fabaceae</taxon>
        <taxon>Papilionoideae</taxon>
        <taxon>50 kb inversion clade</taxon>
        <taxon>NPAAA clade</taxon>
        <taxon>Hologalegina</taxon>
        <taxon>IRL clade</taxon>
        <taxon>Trifolieae</taxon>
        <taxon>Trifolium</taxon>
    </lineage>
</organism>
<reference evidence="2" key="1">
    <citation type="journal article" date="2017" name="Front. Plant Sci.">
        <title>Climate Clever Clovers: New Paradigm to Reduce the Environmental Footprint of Ruminants by Breeding Low Methanogenic Forages Utilizing Haplotype Variation.</title>
        <authorList>
            <person name="Kaur P."/>
            <person name="Appels R."/>
            <person name="Bayer P.E."/>
            <person name="Keeble-Gagnere G."/>
            <person name="Wang J."/>
            <person name="Hirakawa H."/>
            <person name="Shirasawa K."/>
            <person name="Vercoe P."/>
            <person name="Stefanova K."/>
            <person name="Durmic Z."/>
            <person name="Nichols P."/>
            <person name="Revell C."/>
            <person name="Isobe S.N."/>
            <person name="Edwards D."/>
            <person name="Erskine W."/>
        </authorList>
    </citation>
    <scope>NUCLEOTIDE SEQUENCE [LARGE SCALE GENOMIC DNA]</scope>
    <source>
        <strain evidence="2">cv. Daliak</strain>
    </source>
</reference>
<proteinExistence type="predicted"/>
<name>A0A2Z6NN86_TRISU</name>
<dbReference type="Proteomes" id="UP000242715">
    <property type="component" value="Unassembled WGS sequence"/>
</dbReference>
<protein>
    <submittedName>
        <fullName evidence="1">Uncharacterized protein</fullName>
    </submittedName>
</protein>
<evidence type="ECO:0000313" key="1">
    <source>
        <dbReference type="EMBL" id="GAU45844.1"/>
    </source>
</evidence>
<sequence>MISVDEFGNLGFVREKGIAGKNDSLIVGRNFSVGKIWEFRVRARERDCWEE</sequence>